<dbReference type="PROSITE" id="PS51257">
    <property type="entry name" value="PROKAR_LIPOPROTEIN"/>
    <property type="match status" value="1"/>
</dbReference>
<evidence type="ECO:0000256" key="3">
    <source>
        <dbReference type="ARBA" id="ARBA00022475"/>
    </source>
</evidence>
<keyword evidence="3" id="KW-1003">Cell membrane</keyword>
<comment type="caution">
    <text evidence="9">The sequence shown here is derived from an EMBL/GenBank/DDBJ whole genome shotgun (WGS) entry which is preliminary data.</text>
</comment>
<dbReference type="SUPFAM" id="SSF53822">
    <property type="entry name" value="Periplasmic binding protein-like I"/>
    <property type="match status" value="1"/>
</dbReference>
<organism evidence="9 10">
    <name type="scientific">Gemmiger gallinarum</name>
    <dbReference type="NCBI Taxonomy" id="2779354"/>
    <lineage>
        <taxon>Bacteria</taxon>
        <taxon>Bacillati</taxon>
        <taxon>Bacillota</taxon>
        <taxon>Clostridia</taxon>
        <taxon>Eubacteriales</taxon>
        <taxon>Gemmiger</taxon>
    </lineage>
</organism>
<reference evidence="9 10" key="1">
    <citation type="submission" date="2020-10" db="EMBL/GenBank/DDBJ databases">
        <title>ChiBAC.</title>
        <authorList>
            <person name="Zenner C."/>
            <person name="Hitch T.C.A."/>
            <person name="Clavel T."/>
        </authorList>
    </citation>
    <scope>NUCLEOTIDE SEQUENCE [LARGE SCALE GENOMIC DNA]</scope>
    <source>
        <strain evidence="9 10">DSM 109015</strain>
    </source>
</reference>
<dbReference type="EMBL" id="JADCKC010000001">
    <property type="protein sequence ID" value="MBE5036610.1"/>
    <property type="molecule type" value="Genomic_DNA"/>
</dbReference>
<dbReference type="PANTHER" id="PTHR34296">
    <property type="entry name" value="TRANSCRIPTIONAL ACTIVATOR PROTEIN MED"/>
    <property type="match status" value="1"/>
</dbReference>
<dbReference type="CDD" id="cd06354">
    <property type="entry name" value="PBP1_PrnA-like"/>
    <property type="match status" value="1"/>
</dbReference>
<evidence type="ECO:0000256" key="6">
    <source>
        <dbReference type="ARBA" id="ARBA00023288"/>
    </source>
</evidence>
<dbReference type="InterPro" id="IPR050957">
    <property type="entry name" value="BMP_lipoprotein"/>
</dbReference>
<dbReference type="InterPro" id="IPR028082">
    <property type="entry name" value="Peripla_BP_I"/>
</dbReference>
<gene>
    <name evidence="9" type="ORF">INF35_02245</name>
</gene>
<evidence type="ECO:0000256" key="5">
    <source>
        <dbReference type="ARBA" id="ARBA00023136"/>
    </source>
</evidence>
<comment type="subcellular location">
    <subcellularLocation>
        <location evidence="1">Cell membrane</location>
        <topology evidence="1">Lipid-anchor</topology>
    </subcellularLocation>
</comment>
<evidence type="ECO:0000256" key="2">
    <source>
        <dbReference type="ARBA" id="ARBA00008610"/>
    </source>
</evidence>
<name>A0ABR9R1B6_9FIRM</name>
<dbReference type="Proteomes" id="UP000768567">
    <property type="component" value="Unassembled WGS sequence"/>
</dbReference>
<dbReference type="PANTHER" id="PTHR34296:SF2">
    <property type="entry name" value="ABC TRANSPORTER GUANOSINE-BINDING PROTEIN NUPN"/>
    <property type="match status" value="1"/>
</dbReference>
<evidence type="ECO:0000256" key="4">
    <source>
        <dbReference type="ARBA" id="ARBA00022729"/>
    </source>
</evidence>
<sequence>MKKILALIMAASMAVSLVACGNDSSASNSGATTSTGSTSEAAATSDSDAKTDVAFITDVGNIDDQSFNQYTWQGVQDFCDANSLKANYYRPTEDSDAARLEQVDNAVNDGAKAVVMAGYLFANTLYEAQTKYPDVSFLALDVAVSDMLGAGGVDTSAADFNMDDYDLSQYVTSNTALVTYKEEQAGYLAGYAAVTDGYTELGFLGGIAVPAVIRYGYGFVQGANEAASEMGISNVNIKYWYSGTFSASDEIKTKMDSWYTEGTQVIFACGGQVGNSCAAAAEANNGKMIGVDVDQSNLGDFVITSAMKALANSVNVALTDCMSNDWTWSATYSGVEAKLGAAEDCVGLPMETSKFTTFTQEQYDTMYAEIVDGTLVIDDSSDVNVTPTVTNVTVDYQG</sequence>
<evidence type="ECO:0000313" key="9">
    <source>
        <dbReference type="EMBL" id="MBE5036610.1"/>
    </source>
</evidence>
<keyword evidence="4 7" id="KW-0732">Signal</keyword>
<feature type="chain" id="PRO_5045951434" evidence="7">
    <location>
        <begin position="22"/>
        <end position="398"/>
    </location>
</feature>
<dbReference type="InterPro" id="IPR003760">
    <property type="entry name" value="PnrA-like"/>
</dbReference>
<comment type="similarity">
    <text evidence="2">Belongs to the BMP lipoprotein family.</text>
</comment>
<dbReference type="Pfam" id="PF02608">
    <property type="entry name" value="Bmp"/>
    <property type="match status" value="1"/>
</dbReference>
<evidence type="ECO:0000313" key="10">
    <source>
        <dbReference type="Proteomes" id="UP000768567"/>
    </source>
</evidence>
<evidence type="ECO:0000259" key="8">
    <source>
        <dbReference type="Pfam" id="PF02608"/>
    </source>
</evidence>
<protein>
    <submittedName>
        <fullName evidence="9">BMP family ABC transporter substrate-binding protein</fullName>
    </submittedName>
</protein>
<evidence type="ECO:0000256" key="7">
    <source>
        <dbReference type="SAM" id="SignalP"/>
    </source>
</evidence>
<keyword evidence="6" id="KW-0449">Lipoprotein</keyword>
<dbReference type="Gene3D" id="3.40.50.2300">
    <property type="match status" value="2"/>
</dbReference>
<accession>A0ABR9R1B6</accession>
<feature type="signal peptide" evidence="7">
    <location>
        <begin position="1"/>
        <end position="21"/>
    </location>
</feature>
<evidence type="ECO:0000256" key="1">
    <source>
        <dbReference type="ARBA" id="ARBA00004193"/>
    </source>
</evidence>
<dbReference type="RefSeq" id="WP_193499904.1">
    <property type="nucleotide sequence ID" value="NZ_JADCKC010000001.1"/>
</dbReference>
<keyword evidence="10" id="KW-1185">Reference proteome</keyword>
<proteinExistence type="inferred from homology"/>
<feature type="domain" description="ABC transporter substrate-binding protein PnrA-like" evidence="8">
    <location>
        <begin position="54"/>
        <end position="370"/>
    </location>
</feature>
<keyword evidence="5" id="KW-0472">Membrane</keyword>